<keyword evidence="3" id="KW-1185">Reference proteome</keyword>
<dbReference type="InterPro" id="IPR052353">
    <property type="entry name" value="Benzoxazolinone_Detox_Enz"/>
</dbReference>
<name>A0ABY4CX91_9BACT</name>
<dbReference type="InterPro" id="IPR005302">
    <property type="entry name" value="MoCF_Sase_C"/>
</dbReference>
<proteinExistence type="predicted"/>
<dbReference type="Pfam" id="PF03473">
    <property type="entry name" value="MOSC"/>
    <property type="match status" value="1"/>
</dbReference>
<sequence>MHIASLNIGLPQEYVWNSKLVRTSIFKQPVTEPVQVYQEHLAGDGQADLRVHGGPDKAVYAYPQEHYAFWQEYLPAEKLVPGAFGENLTTVGLLESEVRIGDLYQIGTAVLMAFQPRQPCFKLGIRLQDDSMVQRFERARRSGIYFRVQQEGVVQAGDVITLVQRSAYNVTIQDIVDNGAAEAPDPYKIQEILDMPYLTASWRKRFTLMLEGSR</sequence>
<organism evidence="2 3">
    <name type="scientific">Hymenobacter tibetensis</name>
    <dbReference type="NCBI Taxonomy" id="497967"/>
    <lineage>
        <taxon>Bacteria</taxon>
        <taxon>Pseudomonadati</taxon>
        <taxon>Bacteroidota</taxon>
        <taxon>Cytophagia</taxon>
        <taxon>Cytophagales</taxon>
        <taxon>Hymenobacteraceae</taxon>
        <taxon>Hymenobacter</taxon>
    </lineage>
</organism>
<reference evidence="2 3" key="1">
    <citation type="submission" date="2022-03" db="EMBL/GenBank/DDBJ databases">
        <title>Hymenobactersp. isolated from the air.</title>
        <authorList>
            <person name="Won M."/>
            <person name="Kwon S.-W."/>
        </authorList>
    </citation>
    <scope>NUCLEOTIDE SEQUENCE [LARGE SCALE GENOMIC DNA]</scope>
    <source>
        <strain evidence="2 3">KACC 21982</strain>
    </source>
</reference>
<dbReference type="Proteomes" id="UP000831113">
    <property type="component" value="Chromosome"/>
</dbReference>
<feature type="domain" description="MOSC" evidence="1">
    <location>
        <begin position="28"/>
        <end position="163"/>
    </location>
</feature>
<evidence type="ECO:0000259" key="1">
    <source>
        <dbReference type="PROSITE" id="PS51340"/>
    </source>
</evidence>
<evidence type="ECO:0000313" key="2">
    <source>
        <dbReference type="EMBL" id="UOG73631.1"/>
    </source>
</evidence>
<dbReference type="RefSeq" id="WP_243796303.1">
    <property type="nucleotide sequence ID" value="NZ_CP094669.1"/>
</dbReference>
<evidence type="ECO:0000313" key="3">
    <source>
        <dbReference type="Proteomes" id="UP000831113"/>
    </source>
</evidence>
<dbReference type="EMBL" id="CP094669">
    <property type="protein sequence ID" value="UOG73631.1"/>
    <property type="molecule type" value="Genomic_DNA"/>
</dbReference>
<dbReference type="InterPro" id="IPR011037">
    <property type="entry name" value="Pyrv_Knase-like_insert_dom_sf"/>
</dbReference>
<dbReference type="SUPFAM" id="SSF50800">
    <property type="entry name" value="PK beta-barrel domain-like"/>
    <property type="match status" value="1"/>
</dbReference>
<dbReference type="PANTHER" id="PTHR30212:SF2">
    <property type="entry name" value="PROTEIN YIIM"/>
    <property type="match status" value="1"/>
</dbReference>
<gene>
    <name evidence="2" type="ORF">MTX78_16040</name>
</gene>
<dbReference type="PANTHER" id="PTHR30212">
    <property type="entry name" value="PROTEIN YIIM"/>
    <property type="match status" value="1"/>
</dbReference>
<dbReference type="PROSITE" id="PS51340">
    <property type="entry name" value="MOSC"/>
    <property type="match status" value="1"/>
</dbReference>
<accession>A0ABY4CX91</accession>
<protein>
    <submittedName>
        <fullName evidence="2">MOSC domain-containing protein</fullName>
    </submittedName>
</protein>
<dbReference type="Gene3D" id="2.40.33.20">
    <property type="entry name" value="PK beta-barrel domain-like"/>
    <property type="match status" value="1"/>
</dbReference>